<comment type="function">
    <text evidence="9">Thiol-specific peroxidase that catalyzes the reduction of hydrogen peroxide and organic hydroperoxides to water and alcohols, respectively.</text>
</comment>
<evidence type="ECO:0000256" key="6">
    <source>
        <dbReference type="ARBA" id="ARBA00023157"/>
    </source>
</evidence>
<evidence type="ECO:0000256" key="9">
    <source>
        <dbReference type="PIRNR" id="PIRNR000239"/>
    </source>
</evidence>
<name>A0A1R0GTH5_9FUNG</name>
<evidence type="ECO:0000256" key="2">
    <source>
        <dbReference type="ARBA" id="ARBA00013017"/>
    </source>
</evidence>
<evidence type="ECO:0000256" key="7">
    <source>
        <dbReference type="ARBA" id="ARBA00023284"/>
    </source>
</evidence>
<feature type="domain" description="Thioredoxin" evidence="11">
    <location>
        <begin position="27"/>
        <end position="186"/>
    </location>
</feature>
<keyword evidence="3 9" id="KW-0575">Peroxidase</keyword>
<dbReference type="InterPro" id="IPR000866">
    <property type="entry name" value="AhpC/TSA"/>
</dbReference>
<dbReference type="PANTHER" id="PTHR10681">
    <property type="entry name" value="THIOREDOXIN PEROXIDASE"/>
    <property type="match status" value="1"/>
</dbReference>
<dbReference type="PROSITE" id="PS51352">
    <property type="entry name" value="THIOREDOXIN_2"/>
    <property type="match status" value="1"/>
</dbReference>
<dbReference type="STRING" id="133383.A0A1R0GTH5"/>
<dbReference type="GO" id="GO:0033554">
    <property type="term" value="P:cellular response to stress"/>
    <property type="evidence" value="ECO:0007669"/>
    <property type="project" value="TreeGrafter"/>
</dbReference>
<dbReference type="SUPFAM" id="SSF52833">
    <property type="entry name" value="Thioredoxin-like"/>
    <property type="match status" value="1"/>
</dbReference>
<dbReference type="InterPro" id="IPR036249">
    <property type="entry name" value="Thioredoxin-like_sf"/>
</dbReference>
<reference evidence="12 13" key="1">
    <citation type="journal article" date="2016" name="Mol. Biol. Evol.">
        <title>Genome-Wide Survey of Gut Fungi (Harpellales) Reveals the First Horizontally Transferred Ubiquitin Gene from a Mosquito Host.</title>
        <authorList>
            <person name="Wang Y."/>
            <person name="White M.M."/>
            <person name="Kvist S."/>
            <person name="Moncalvo J.M."/>
        </authorList>
    </citation>
    <scope>NUCLEOTIDE SEQUENCE [LARGE SCALE GENOMIC DNA]</scope>
    <source>
        <strain evidence="12 13">ALG-7-W6</strain>
    </source>
</reference>
<evidence type="ECO:0000313" key="12">
    <source>
        <dbReference type="EMBL" id="OLY80197.1"/>
    </source>
</evidence>
<feature type="active site" description="Cysteine sulfenic acid (-SOH) intermediate; for peroxidase activity" evidence="10">
    <location>
        <position position="72"/>
    </location>
</feature>
<gene>
    <name evidence="12" type="ORF">AYI68_g5713</name>
</gene>
<comment type="similarity">
    <text evidence="1">Belongs to the peroxiredoxin family. AhpC/Prx1 subfamily.</text>
</comment>
<dbReference type="GO" id="GO:0042744">
    <property type="term" value="P:hydrogen peroxide catabolic process"/>
    <property type="evidence" value="ECO:0007669"/>
    <property type="project" value="TreeGrafter"/>
</dbReference>
<evidence type="ECO:0000256" key="5">
    <source>
        <dbReference type="ARBA" id="ARBA00023002"/>
    </source>
</evidence>
<dbReference type="Gene3D" id="3.40.30.10">
    <property type="entry name" value="Glutaredoxin"/>
    <property type="match status" value="1"/>
</dbReference>
<accession>A0A1R0GTH5</accession>
<dbReference type="FunFam" id="3.40.30.10:FF:000003">
    <property type="entry name" value="Peroxiredoxin 1"/>
    <property type="match status" value="1"/>
</dbReference>
<keyword evidence="5 9" id="KW-0560">Oxidoreductase</keyword>
<dbReference type="Pfam" id="PF10417">
    <property type="entry name" value="1-cysPrx_C"/>
    <property type="match status" value="1"/>
</dbReference>
<evidence type="ECO:0000256" key="1">
    <source>
        <dbReference type="ARBA" id="ARBA00009796"/>
    </source>
</evidence>
<evidence type="ECO:0000256" key="4">
    <source>
        <dbReference type="ARBA" id="ARBA00022862"/>
    </source>
</evidence>
<dbReference type="InterPro" id="IPR050217">
    <property type="entry name" value="Peroxiredoxin"/>
</dbReference>
<evidence type="ECO:0000259" key="11">
    <source>
        <dbReference type="PROSITE" id="PS51352"/>
    </source>
</evidence>
<dbReference type="AlphaFoldDB" id="A0A1R0GTH5"/>
<keyword evidence="7 9" id="KW-0676">Redox-active center</keyword>
<dbReference type="Pfam" id="PF00578">
    <property type="entry name" value="AhpC-TSA"/>
    <property type="match status" value="1"/>
</dbReference>
<protein>
    <recommendedName>
        <fullName evidence="2">thioredoxin-dependent peroxiredoxin</fullName>
        <ecNumber evidence="2">1.11.1.24</ecNumber>
    </recommendedName>
</protein>
<proteinExistence type="inferred from homology"/>
<dbReference type="Proteomes" id="UP000187455">
    <property type="component" value="Unassembled WGS sequence"/>
</dbReference>
<dbReference type="InterPro" id="IPR013766">
    <property type="entry name" value="Thioredoxin_domain"/>
</dbReference>
<evidence type="ECO:0000313" key="13">
    <source>
        <dbReference type="Proteomes" id="UP000187455"/>
    </source>
</evidence>
<evidence type="ECO:0000256" key="3">
    <source>
        <dbReference type="ARBA" id="ARBA00022559"/>
    </source>
</evidence>
<sequence>MFTNFTRQFAARSSYRSFSSSVRAFAPKVQMPAPAWSATALVNQQFKELSNKDFENKYVVMVFYPMDFTFVCPTELLAFSDRVSEFKERGVEVIGVSTDSIYSHLAWTNVERNKGGLGSDLQIPLLSDKNMKISSDYGVLIENAGIALRGLFIIDKESKLRVMQVNDLPIGRSVDEALRLVDAIQFYEKNGEVCPADWKKGSETIKPSVDASKEYFEAVNK</sequence>
<dbReference type="EMBL" id="LSSL01003686">
    <property type="protein sequence ID" value="OLY80197.1"/>
    <property type="molecule type" value="Genomic_DNA"/>
</dbReference>
<dbReference type="GO" id="GO:0008379">
    <property type="term" value="F:thioredoxin peroxidase activity"/>
    <property type="evidence" value="ECO:0007669"/>
    <property type="project" value="TreeGrafter"/>
</dbReference>
<evidence type="ECO:0000256" key="10">
    <source>
        <dbReference type="PIRSR" id="PIRSR000239-1"/>
    </source>
</evidence>
<dbReference type="InterPro" id="IPR024706">
    <property type="entry name" value="Peroxiredoxin_AhpC-typ"/>
</dbReference>
<dbReference type="PANTHER" id="PTHR10681:SF128">
    <property type="entry name" value="THIOREDOXIN-DEPENDENT PEROXIDE REDUCTASE, MITOCHONDRIAL"/>
    <property type="match status" value="1"/>
</dbReference>
<comment type="catalytic activity">
    <reaction evidence="8">
        <text>a hydroperoxide + [thioredoxin]-dithiol = an alcohol + [thioredoxin]-disulfide + H2O</text>
        <dbReference type="Rhea" id="RHEA:62620"/>
        <dbReference type="Rhea" id="RHEA-COMP:10698"/>
        <dbReference type="Rhea" id="RHEA-COMP:10700"/>
        <dbReference type="ChEBI" id="CHEBI:15377"/>
        <dbReference type="ChEBI" id="CHEBI:29950"/>
        <dbReference type="ChEBI" id="CHEBI:30879"/>
        <dbReference type="ChEBI" id="CHEBI:35924"/>
        <dbReference type="ChEBI" id="CHEBI:50058"/>
        <dbReference type="EC" id="1.11.1.24"/>
    </reaction>
</comment>
<dbReference type="CDD" id="cd03015">
    <property type="entry name" value="PRX_Typ2cys"/>
    <property type="match status" value="1"/>
</dbReference>
<keyword evidence="4 9" id="KW-0049">Antioxidant</keyword>
<dbReference type="GO" id="GO:0005829">
    <property type="term" value="C:cytosol"/>
    <property type="evidence" value="ECO:0007669"/>
    <property type="project" value="TreeGrafter"/>
</dbReference>
<dbReference type="EC" id="1.11.1.24" evidence="2"/>
<comment type="caution">
    <text evidence="12">The sequence shown here is derived from an EMBL/GenBank/DDBJ whole genome shotgun (WGS) entry which is preliminary data.</text>
</comment>
<organism evidence="12 13">
    <name type="scientific">Smittium mucronatum</name>
    <dbReference type="NCBI Taxonomy" id="133383"/>
    <lineage>
        <taxon>Eukaryota</taxon>
        <taxon>Fungi</taxon>
        <taxon>Fungi incertae sedis</taxon>
        <taxon>Zoopagomycota</taxon>
        <taxon>Kickxellomycotina</taxon>
        <taxon>Harpellomycetes</taxon>
        <taxon>Harpellales</taxon>
        <taxon>Legeriomycetaceae</taxon>
        <taxon>Smittium</taxon>
    </lineage>
</organism>
<dbReference type="InterPro" id="IPR019479">
    <property type="entry name" value="Peroxiredoxin_C"/>
</dbReference>
<evidence type="ECO:0000256" key="8">
    <source>
        <dbReference type="ARBA" id="ARBA00049091"/>
    </source>
</evidence>
<dbReference type="PIRSF" id="PIRSF000239">
    <property type="entry name" value="AHPC"/>
    <property type="match status" value="1"/>
</dbReference>
<keyword evidence="13" id="KW-1185">Reference proteome</keyword>
<dbReference type="GO" id="GO:0006979">
    <property type="term" value="P:response to oxidative stress"/>
    <property type="evidence" value="ECO:0007669"/>
    <property type="project" value="TreeGrafter"/>
</dbReference>
<dbReference type="OrthoDB" id="185659at2759"/>
<keyword evidence="6" id="KW-1015">Disulfide bond</keyword>
<dbReference type="GO" id="GO:0045454">
    <property type="term" value="P:cell redox homeostasis"/>
    <property type="evidence" value="ECO:0007669"/>
    <property type="project" value="TreeGrafter"/>
</dbReference>